<comment type="caution">
    <text evidence="2">The sequence shown here is derived from an EMBL/GenBank/DDBJ whole genome shotgun (WGS) entry which is preliminary data.</text>
</comment>
<organism evidence="2 3">
    <name type="scientific">Schaalia canis</name>
    <dbReference type="NCBI Taxonomy" id="100469"/>
    <lineage>
        <taxon>Bacteria</taxon>
        <taxon>Bacillati</taxon>
        <taxon>Actinomycetota</taxon>
        <taxon>Actinomycetes</taxon>
        <taxon>Actinomycetales</taxon>
        <taxon>Actinomycetaceae</taxon>
        <taxon>Schaalia</taxon>
    </lineage>
</organism>
<name>A0A3P1SHV3_9ACTO</name>
<protein>
    <submittedName>
        <fullName evidence="2">ATP-binding protein</fullName>
    </submittedName>
</protein>
<dbReference type="EMBL" id="RQZF01000002">
    <property type="protein sequence ID" value="RRC95902.1"/>
    <property type="molecule type" value="Genomic_DNA"/>
</dbReference>
<proteinExistence type="predicted"/>
<dbReference type="SUPFAM" id="SSF52540">
    <property type="entry name" value="P-loop containing nucleoside triphosphate hydrolases"/>
    <property type="match status" value="1"/>
</dbReference>
<evidence type="ECO:0000313" key="2">
    <source>
        <dbReference type="EMBL" id="RRC95902.1"/>
    </source>
</evidence>
<reference evidence="2 3" key="1">
    <citation type="submission" date="2018-11" db="EMBL/GenBank/DDBJ databases">
        <title>Genomes From Bacteria Associated with the Canine Oral Cavity: a Test Case for Automated Genome-Based Taxonomic Assignment.</title>
        <authorList>
            <person name="Coil D.A."/>
            <person name="Jospin G."/>
            <person name="Darling A.E."/>
            <person name="Wallis C."/>
            <person name="Davis I.J."/>
            <person name="Harris S."/>
            <person name="Eisen J.A."/>
            <person name="Holcombe L.J."/>
            <person name="O'Flynn C."/>
        </authorList>
    </citation>
    <scope>NUCLEOTIDE SEQUENCE [LARGE SCALE GENOMIC DNA]</scope>
    <source>
        <strain evidence="2 3">OH770</strain>
    </source>
</reference>
<dbReference type="GO" id="GO:0016301">
    <property type="term" value="F:kinase activity"/>
    <property type="evidence" value="ECO:0007669"/>
    <property type="project" value="InterPro"/>
</dbReference>
<feature type="domain" description="Phosphoribulokinase/uridine kinase" evidence="1">
    <location>
        <begin position="16"/>
        <end position="123"/>
    </location>
</feature>
<accession>A0A3P1SHV3</accession>
<dbReference type="Proteomes" id="UP000280444">
    <property type="component" value="Unassembled WGS sequence"/>
</dbReference>
<gene>
    <name evidence="2" type="ORF">EII11_03355</name>
</gene>
<dbReference type="InterPro" id="IPR027417">
    <property type="entry name" value="P-loop_NTPase"/>
</dbReference>
<evidence type="ECO:0000313" key="3">
    <source>
        <dbReference type="Proteomes" id="UP000280444"/>
    </source>
</evidence>
<keyword evidence="2" id="KW-0067">ATP-binding</keyword>
<keyword evidence="3" id="KW-1185">Reference proteome</keyword>
<dbReference type="Gene3D" id="3.40.50.300">
    <property type="entry name" value="P-loop containing nucleotide triphosphate hydrolases"/>
    <property type="match status" value="1"/>
</dbReference>
<dbReference type="InterPro" id="IPR006083">
    <property type="entry name" value="PRK/URK"/>
</dbReference>
<evidence type="ECO:0000259" key="1">
    <source>
        <dbReference type="Pfam" id="PF00485"/>
    </source>
</evidence>
<sequence>MKNGILIIMSTAPVRVIIITGPSGSGKSSLARRCGLRSVRLDDFYHTFDTPNMPMVDEHLIDWDDVRSWNKEAAIEALIELCTTGQTDTPDYDIPTSSVIGSRHLELDPSETVIVAEGIFAAHCVPALKERGLLADAICIARNPWRNAYFRFIRDIKKNRKSVPVLIRRGLYLTKREPGQIREWTALGCRPVPSLEAAVEAVKMAATAAAAQAD</sequence>
<dbReference type="GO" id="GO:0005524">
    <property type="term" value="F:ATP binding"/>
    <property type="evidence" value="ECO:0007669"/>
    <property type="project" value="UniProtKB-KW"/>
</dbReference>
<dbReference type="AlphaFoldDB" id="A0A3P1SHV3"/>
<keyword evidence="2" id="KW-0547">Nucleotide-binding</keyword>
<dbReference type="OrthoDB" id="3691767at2"/>
<dbReference type="Pfam" id="PF00485">
    <property type="entry name" value="PRK"/>
    <property type="match status" value="1"/>
</dbReference>